<feature type="region of interest" description="Disordered" evidence="5">
    <location>
        <begin position="1885"/>
        <end position="1909"/>
    </location>
</feature>
<dbReference type="PANTHER" id="PTHR46182">
    <property type="entry name" value="FI19480P1"/>
    <property type="match status" value="1"/>
</dbReference>
<feature type="region of interest" description="Disordered" evidence="5">
    <location>
        <begin position="1146"/>
        <end position="1197"/>
    </location>
</feature>
<dbReference type="Pfam" id="PF23597">
    <property type="entry name" value="KIAA0319_N"/>
    <property type="match status" value="3"/>
</dbReference>
<feature type="domain" description="Seven cysteines N-terminal" evidence="6">
    <location>
        <begin position="169"/>
        <end position="247"/>
    </location>
</feature>
<proteinExistence type="predicted"/>
<protein>
    <recommendedName>
        <fullName evidence="6">Seven cysteines N-terminal domain-containing protein</fullName>
    </recommendedName>
</protein>
<feature type="compositionally biased region" description="Low complexity" evidence="5">
    <location>
        <begin position="1635"/>
        <end position="1657"/>
    </location>
</feature>
<feature type="region of interest" description="Disordered" evidence="5">
    <location>
        <begin position="276"/>
        <end position="302"/>
    </location>
</feature>
<sequence>MQNVSVPSYTYAKMHRKKIESTNPGMENRGDRKVLSSKEPAVYQNAPLKIKVHFSGKDYLLQGEPDYYKPLTPTNKSSDPNARNNSESFEERDEYSGRVEPGMSGSAEVKIGNEYDSGSSQYETGSNQYETGSSLYKAGSPLNLSYPESNEAVEDYTSQGSAELNSVDGVNANCSSYTYHDVTLRGGLRAGNFTFIGRVSSKEDCVTRCCLTEGCDVTFMVLDRCFLVDCYVEDLCDVTAARNADKYKPVITYVNQTIIKRLVEKSFGNSSLASMEETADDSSFNQTSNEQGERPRDVEKKKNRTIDGEHINASFIHNQATVFPTKLHQLHCIYSAPLHNISFQHGQQAGLFTNHGAAKNIHECAQRCCQSNHCDVAFMISEDCFFVRCHSNKSCGTFTIRGSKFNPRMIFVKKHRVQLGNGTRNTSNGVLANSSNSSPWISDIPSTVSLDPITKSSDYYGPLSSSAALSAPATDKPLTSDESQHNLISTKASALNVKTSIASVAPEDDSGADAKQRVSEDDPSNFVEVKTNGSEFWWQYYTPKDIHLSNSSFKVKLPDVDNETGNSTTIVSNISSPQSHSHNQHKQGLCRGATIEDGVTLAGGYYGRNIYQTGQCHEHEGMCFELLPSVEMQCGLHGHQDLLFCPVLQQGKMHPHQSSLYNEPKYQVDDGSVLVHSAAQDLGDCAKLCCQTKGCEVALQDNGTCYSLNCHGNLTCPNTNFSRDVLSSSRSLVVIKDVMPPETRSERVFAEACDFSNVLNEVVLRGGSQSGKFKYLTEVEDMNTCIRECCRHKVCDLALMLKDNCFLVSCHNEMLCDPIQSRTSDYHPQIAYKIKHGKRRNIEIRPRRDKKNSVPAKHIPGAARESNTENATFTMGRFFPVSSVKVKSIHSNGSGFVDIANNSKADEEMTSNDTVLVSNETETDIFANETTPQYVLMSQPLLTLIDSRSVLGGTSTLVHLESNLSVTKTVLVSGAVESIKAQSLTTVVRTVVVDTSELASLKMESMEKLKPLEVSSTHASRTAESVTEPSEPTSLQLQSETSEPPTATLQTSELIQKSSVQASPVAISDLPPKFAIQRSNKGTGDVLAETRVAKSLNLQSQTLKLLETPSTVTIRDPKQVQTSQIAASPLVISAFPSSIMLSSNTRIETPRVTEEKSLASQNELGIHSPVSSSLPVNKPDITSSSSDASVGNSSKSAQIPQTISVMSKILQTDGSSSNVLRPDEQQNKEDLSSEISGQSVSTTHVTLGSLSSSPGVDTPTSALPWRTINSSSLKPLYSLDTPTSVPALTENHVKSLSLVPESEQDLTHSSGKTISVREDLVVPSFALSTRAIATSGISNSKPTTSSVIIETNTTLPGTSTVTVILQSGKPSGSANLRDTTNLTLQTSENIYSRSVLSEELNQSHNVYQWRTFSVVPPTPSATARVITEASVTIKSSTSSENTPSSGFSRMQEERDEIPVITPRLIGLPSLSDVSPSKSHPSTSFVDSKRLSLLHKNKVKSNDNFISSKTFVTMALSTPISVQRESQPASTETSVAVALSSPTPTQSEPETATTEKFDTMALSPRPAQSESHSASTETFIAMALSSPTPTQSEPQVATTEHFVTMALSSPRPAQSESHPANTETIVTMALPSPRPAQSESQSASTTTTSSSVAQSESQPTATEKFVTMALSSPAPAQSESQATPKEKFVDMTLSSPAPVRNESQAMFHVQSSGVADGSIMDTGSSKIASLILSSNNIPESDVKETVSLSTQQTSLLAPSNSWQFSSTTLASSTQQGIVASMEGMSTSTFKPFKQEKSVVEPATTEKNITQASPPGGVDVGSTTNSPQGIAAELSYLDKRPLEPTSNNVLQNQSITITTTSTSVAHRQDITTPSLLDLPIQTQLSTDDHISTSSPLNSVGSLQSRASEEISSSEVSLNQRKARVESLTSIDASLVSSQQPKTSLAGSSGEIISAFYSRKKEEMSLSPTRPVNLNTSSEEFGSVLVSFGSSITHNSIAVSAPIHSQTFEEDRKSSNTMLEAGKN</sequence>
<feature type="compositionally biased region" description="Low complexity" evidence="5">
    <location>
        <begin position="1183"/>
        <end position="1196"/>
    </location>
</feature>
<dbReference type="InterPro" id="IPR029865">
    <property type="entry name" value="KIAA0319-like"/>
</dbReference>
<feature type="region of interest" description="Disordered" evidence="5">
    <location>
        <begin position="1795"/>
        <end position="1818"/>
    </location>
</feature>
<feature type="domain" description="Seven cysteines N-terminal" evidence="6">
    <location>
        <begin position="748"/>
        <end position="829"/>
    </location>
</feature>
<feature type="region of interest" description="Disordered" evidence="5">
    <location>
        <begin position="1213"/>
        <end position="1262"/>
    </location>
</feature>
<evidence type="ECO:0000256" key="3">
    <source>
        <dbReference type="ARBA" id="ARBA00023136"/>
    </source>
</evidence>
<reference evidence="7" key="1">
    <citation type="submission" date="2023-01" db="EMBL/GenBank/DDBJ databases">
        <title>Genome assembly of the deep-sea coral Lophelia pertusa.</title>
        <authorList>
            <person name="Herrera S."/>
            <person name="Cordes E."/>
        </authorList>
    </citation>
    <scope>NUCLEOTIDE SEQUENCE</scope>
    <source>
        <strain evidence="7">USNM1676648</strain>
        <tissue evidence="7">Polyp</tissue>
    </source>
</reference>
<keyword evidence="8" id="KW-1185">Reference proteome</keyword>
<comment type="caution">
    <text evidence="7">The sequence shown here is derived from an EMBL/GenBank/DDBJ whole genome shotgun (WGS) entry which is preliminary data.</text>
</comment>
<comment type="subcellular location">
    <subcellularLocation>
        <location evidence="1">Membrane</location>
    </subcellularLocation>
</comment>
<evidence type="ECO:0000313" key="7">
    <source>
        <dbReference type="EMBL" id="KAJ7382508.1"/>
    </source>
</evidence>
<evidence type="ECO:0000256" key="4">
    <source>
        <dbReference type="ARBA" id="ARBA00023180"/>
    </source>
</evidence>
<dbReference type="GO" id="GO:0016020">
    <property type="term" value="C:membrane"/>
    <property type="evidence" value="ECO:0007669"/>
    <property type="project" value="UniProtKB-SubCell"/>
</dbReference>
<dbReference type="SMART" id="SM00765">
    <property type="entry name" value="MANEC"/>
    <property type="match status" value="2"/>
</dbReference>
<feature type="compositionally biased region" description="Basic and acidic residues" evidence="5">
    <location>
        <begin position="1221"/>
        <end position="1231"/>
    </location>
</feature>
<feature type="region of interest" description="Disordered" evidence="5">
    <location>
        <begin position="2001"/>
        <end position="2021"/>
    </location>
</feature>
<dbReference type="PANTHER" id="PTHR46182:SF2">
    <property type="entry name" value="FI19480P1"/>
    <property type="match status" value="1"/>
</dbReference>
<evidence type="ECO:0000259" key="6">
    <source>
        <dbReference type="SMART" id="SM00765"/>
    </source>
</evidence>
<feature type="region of interest" description="Disordered" evidence="5">
    <location>
        <begin position="1010"/>
        <end position="1050"/>
    </location>
</feature>
<feature type="compositionally biased region" description="Polar residues" evidence="5">
    <location>
        <begin position="116"/>
        <end position="128"/>
    </location>
</feature>
<dbReference type="OrthoDB" id="536372at2759"/>
<dbReference type="GO" id="GO:0001764">
    <property type="term" value="P:neuron migration"/>
    <property type="evidence" value="ECO:0007669"/>
    <property type="project" value="TreeGrafter"/>
</dbReference>
<feature type="region of interest" description="Disordered" evidence="5">
    <location>
        <begin position="1522"/>
        <end position="1552"/>
    </location>
</feature>
<name>A0A9W9ZKQ5_9CNID</name>
<feature type="region of interest" description="Disordered" evidence="5">
    <location>
        <begin position="1631"/>
        <end position="1660"/>
    </location>
</feature>
<dbReference type="InterPro" id="IPR013980">
    <property type="entry name" value="MANSC_dom"/>
</dbReference>
<keyword evidence="3" id="KW-0472">Membrane</keyword>
<feature type="compositionally biased region" description="Low complexity" evidence="5">
    <location>
        <begin position="1435"/>
        <end position="1448"/>
    </location>
</feature>
<evidence type="ECO:0000256" key="2">
    <source>
        <dbReference type="ARBA" id="ARBA00022729"/>
    </source>
</evidence>
<feature type="region of interest" description="Disordered" evidence="5">
    <location>
        <begin position="65"/>
        <end position="128"/>
    </location>
</feature>
<evidence type="ECO:0000256" key="5">
    <source>
        <dbReference type="SAM" id="MobiDB-lite"/>
    </source>
</evidence>
<gene>
    <name evidence="7" type="ORF">OS493_034671</name>
</gene>
<keyword evidence="2" id="KW-0732">Signal</keyword>
<dbReference type="InterPro" id="IPR011106">
    <property type="entry name" value="MANSC_N"/>
</dbReference>
<feature type="region of interest" description="Disordered" evidence="5">
    <location>
        <begin position="1"/>
        <end position="40"/>
    </location>
</feature>
<organism evidence="7 8">
    <name type="scientific">Desmophyllum pertusum</name>
    <dbReference type="NCBI Taxonomy" id="174260"/>
    <lineage>
        <taxon>Eukaryota</taxon>
        <taxon>Metazoa</taxon>
        <taxon>Cnidaria</taxon>
        <taxon>Anthozoa</taxon>
        <taxon>Hexacorallia</taxon>
        <taxon>Scleractinia</taxon>
        <taxon>Caryophylliina</taxon>
        <taxon>Caryophylliidae</taxon>
        <taxon>Desmophyllum</taxon>
    </lineage>
</organism>
<feature type="compositionally biased region" description="Polar residues" evidence="5">
    <location>
        <begin position="1014"/>
        <end position="1050"/>
    </location>
</feature>
<feature type="compositionally biased region" description="Polar residues" evidence="5">
    <location>
        <begin position="1158"/>
        <end position="1175"/>
    </location>
</feature>
<feature type="region of interest" description="Disordered" evidence="5">
    <location>
        <begin position="505"/>
        <end position="526"/>
    </location>
</feature>
<feature type="compositionally biased region" description="Polar residues" evidence="5">
    <location>
        <begin position="1522"/>
        <end position="1551"/>
    </location>
</feature>
<dbReference type="EMBL" id="MU825922">
    <property type="protein sequence ID" value="KAJ7382508.1"/>
    <property type="molecule type" value="Genomic_DNA"/>
</dbReference>
<evidence type="ECO:0000256" key="1">
    <source>
        <dbReference type="ARBA" id="ARBA00004370"/>
    </source>
</evidence>
<feature type="compositionally biased region" description="Basic and acidic residues" evidence="5">
    <location>
        <begin position="1148"/>
        <end position="1157"/>
    </location>
</feature>
<feature type="compositionally biased region" description="Polar residues" evidence="5">
    <location>
        <begin position="72"/>
        <end position="87"/>
    </location>
</feature>
<dbReference type="GO" id="GO:0031410">
    <property type="term" value="C:cytoplasmic vesicle"/>
    <property type="evidence" value="ECO:0007669"/>
    <property type="project" value="TreeGrafter"/>
</dbReference>
<feature type="region of interest" description="Disordered" evidence="5">
    <location>
        <begin position="1434"/>
        <end position="1454"/>
    </location>
</feature>
<evidence type="ECO:0000313" key="8">
    <source>
        <dbReference type="Proteomes" id="UP001163046"/>
    </source>
</evidence>
<feature type="compositionally biased region" description="Polar residues" evidence="5">
    <location>
        <begin position="1233"/>
        <end position="1262"/>
    </location>
</feature>
<dbReference type="Proteomes" id="UP001163046">
    <property type="component" value="Unassembled WGS sequence"/>
</dbReference>
<accession>A0A9W9ZKQ5</accession>
<keyword evidence="4" id="KW-0325">Glycoprotein</keyword>
<feature type="compositionally biased region" description="Polar residues" evidence="5">
    <location>
        <begin position="281"/>
        <end position="290"/>
    </location>
</feature>
<feature type="compositionally biased region" description="Basic and acidic residues" evidence="5">
    <location>
        <begin position="291"/>
        <end position="302"/>
    </location>
</feature>